<accession>A0A9D3W7E4</accession>
<dbReference type="Proteomes" id="UP000828251">
    <property type="component" value="Unassembled WGS sequence"/>
</dbReference>
<feature type="non-terminal residue" evidence="1">
    <location>
        <position position="116"/>
    </location>
</feature>
<dbReference type="OrthoDB" id="994562at2759"/>
<comment type="caution">
    <text evidence="1">The sequence shown here is derived from an EMBL/GenBank/DDBJ whole genome shotgun (WGS) entry which is preliminary data.</text>
</comment>
<reference evidence="1 2" key="1">
    <citation type="journal article" date="2021" name="Plant Biotechnol. J.">
        <title>Multi-omics assisted identification of the key and species-specific regulatory components of drought-tolerant mechanisms in Gossypium stocksii.</title>
        <authorList>
            <person name="Yu D."/>
            <person name="Ke L."/>
            <person name="Zhang D."/>
            <person name="Wu Y."/>
            <person name="Sun Y."/>
            <person name="Mei J."/>
            <person name="Sun J."/>
            <person name="Sun Y."/>
        </authorList>
    </citation>
    <scope>NUCLEOTIDE SEQUENCE [LARGE SCALE GENOMIC DNA]</scope>
    <source>
        <strain evidence="2">cv. E1</strain>
        <tissue evidence="1">Leaf</tissue>
    </source>
</reference>
<evidence type="ECO:0000313" key="1">
    <source>
        <dbReference type="EMBL" id="KAH1114337.1"/>
    </source>
</evidence>
<dbReference type="EMBL" id="JAIQCV010000003">
    <property type="protein sequence ID" value="KAH1114337.1"/>
    <property type="molecule type" value="Genomic_DNA"/>
</dbReference>
<proteinExistence type="predicted"/>
<dbReference type="AlphaFoldDB" id="A0A9D3W7E4"/>
<protein>
    <submittedName>
        <fullName evidence="1">Uncharacterized protein</fullName>
    </submittedName>
</protein>
<name>A0A9D3W7E4_9ROSI</name>
<sequence>MPTEAFRANLSLSGLLCAYPVFSSLSKRHNCTHNDFVGLDVTKAITLYCNNNATIANTKETASQKRTKNIDRKYHIIKVAVTEEIVDVVKVTLEDNLTDSFTKTLVATSFEKHVED</sequence>
<evidence type="ECO:0000313" key="2">
    <source>
        <dbReference type="Proteomes" id="UP000828251"/>
    </source>
</evidence>
<organism evidence="1 2">
    <name type="scientific">Gossypium stocksii</name>
    <dbReference type="NCBI Taxonomy" id="47602"/>
    <lineage>
        <taxon>Eukaryota</taxon>
        <taxon>Viridiplantae</taxon>
        <taxon>Streptophyta</taxon>
        <taxon>Embryophyta</taxon>
        <taxon>Tracheophyta</taxon>
        <taxon>Spermatophyta</taxon>
        <taxon>Magnoliopsida</taxon>
        <taxon>eudicotyledons</taxon>
        <taxon>Gunneridae</taxon>
        <taxon>Pentapetalae</taxon>
        <taxon>rosids</taxon>
        <taxon>malvids</taxon>
        <taxon>Malvales</taxon>
        <taxon>Malvaceae</taxon>
        <taxon>Malvoideae</taxon>
        <taxon>Gossypium</taxon>
    </lineage>
</organism>
<keyword evidence="2" id="KW-1185">Reference proteome</keyword>
<gene>
    <name evidence="1" type="ORF">J1N35_007715</name>
</gene>